<evidence type="ECO:0000313" key="8">
    <source>
        <dbReference type="EMBL" id="MSE21168.1"/>
    </source>
</evidence>
<dbReference type="GO" id="GO:0030170">
    <property type="term" value="F:pyridoxal phosphate binding"/>
    <property type="evidence" value="ECO:0007669"/>
    <property type="project" value="InterPro"/>
</dbReference>
<dbReference type="Gene3D" id="3.90.1150.10">
    <property type="entry name" value="Aspartate Aminotransferase, domain 1"/>
    <property type="match status" value="1"/>
</dbReference>
<comment type="similarity">
    <text evidence="2 6">Belongs to the class-I pyridoxal-phosphate-dependent aminotransferase family.</text>
</comment>
<dbReference type="InterPro" id="IPR015424">
    <property type="entry name" value="PyrdxlP-dep_Trfase"/>
</dbReference>
<dbReference type="Pfam" id="PF00155">
    <property type="entry name" value="Aminotran_1_2"/>
    <property type="match status" value="1"/>
</dbReference>
<dbReference type="EMBL" id="WKKY01000295">
    <property type="protein sequence ID" value="MSE21168.1"/>
    <property type="molecule type" value="Genomic_DNA"/>
</dbReference>
<dbReference type="InterPro" id="IPR050596">
    <property type="entry name" value="AspAT/PAT-like"/>
</dbReference>
<dbReference type="FunFam" id="3.40.640.10:FF:000033">
    <property type="entry name" value="Aspartate aminotransferase"/>
    <property type="match status" value="1"/>
</dbReference>
<dbReference type="SUPFAM" id="SSF53383">
    <property type="entry name" value="PLP-dependent transferases"/>
    <property type="match status" value="1"/>
</dbReference>
<sequence length="398" mass="43168">MKFSDRAMNVEPSATVKVSNTAKAMIRKGIDVINLGIGEPDFTTPQLIADAAIKAIKSGKTSFYTPASGLPQLKEAIAERIKKDYGVIYPIDQISVTNGAKMALYVLMQALVDPGVEVLLPRPSWVSYKQQVLLAGGKPAIVETGDDFKITTDGLDDAVNHNTKVLVINSPQNPTGTIYSKEELEAIGNWAVLHNVILIADDIYGKLVYNQNQFYSLVQINDRIAASTILVNGVSKAYSMTGWRIGYVAGAPELISKVNSILSHTTGNPATVSQYAAIAALESDQSEVETMRQAFEQRLNTIYPLVEKIPGFKLRAKPEGAFYLFPDVSAAIQLAGVQSSGELVDRLLQEAHVAVVDGAAFGMPGYLRMSYATSLEDLSTAVERITAFMNQFLEKQVS</sequence>
<evidence type="ECO:0000256" key="3">
    <source>
        <dbReference type="ARBA" id="ARBA00022576"/>
    </source>
</evidence>
<evidence type="ECO:0000256" key="2">
    <source>
        <dbReference type="ARBA" id="ARBA00007441"/>
    </source>
</evidence>
<evidence type="ECO:0000256" key="1">
    <source>
        <dbReference type="ARBA" id="ARBA00001933"/>
    </source>
</evidence>
<comment type="caution">
    <text evidence="8">The sequence shown here is derived from an EMBL/GenBank/DDBJ whole genome shotgun (WGS) entry which is preliminary data.</text>
</comment>
<comment type="cofactor">
    <cofactor evidence="1 6">
        <name>pyridoxal 5'-phosphate</name>
        <dbReference type="ChEBI" id="CHEBI:597326"/>
    </cofactor>
</comment>
<dbReference type="GO" id="GO:0006520">
    <property type="term" value="P:amino acid metabolic process"/>
    <property type="evidence" value="ECO:0007669"/>
    <property type="project" value="InterPro"/>
</dbReference>
<dbReference type="PANTHER" id="PTHR46383:SF1">
    <property type="entry name" value="ASPARTATE AMINOTRANSFERASE"/>
    <property type="match status" value="1"/>
</dbReference>
<accession>A0A844EM80</accession>
<evidence type="ECO:0000256" key="4">
    <source>
        <dbReference type="ARBA" id="ARBA00022679"/>
    </source>
</evidence>
<dbReference type="PANTHER" id="PTHR46383">
    <property type="entry name" value="ASPARTATE AMINOTRANSFERASE"/>
    <property type="match status" value="1"/>
</dbReference>
<feature type="domain" description="Aminotransferase class I/classII large" evidence="7">
    <location>
        <begin position="31"/>
        <end position="385"/>
    </location>
</feature>
<dbReference type="InterPro" id="IPR015422">
    <property type="entry name" value="PyrdxlP-dep_Trfase_small"/>
</dbReference>
<dbReference type="AlphaFoldDB" id="A0A844EM80"/>
<evidence type="ECO:0000313" key="9">
    <source>
        <dbReference type="Proteomes" id="UP000491237"/>
    </source>
</evidence>
<feature type="non-terminal residue" evidence="8">
    <location>
        <position position="398"/>
    </location>
</feature>
<dbReference type="Proteomes" id="UP000491237">
    <property type="component" value="Unassembled WGS sequence"/>
</dbReference>
<dbReference type="EC" id="2.6.1.-" evidence="6"/>
<dbReference type="InterPro" id="IPR015421">
    <property type="entry name" value="PyrdxlP-dep_Trfase_major"/>
</dbReference>
<evidence type="ECO:0000256" key="6">
    <source>
        <dbReference type="RuleBase" id="RU000481"/>
    </source>
</evidence>
<dbReference type="InterPro" id="IPR004839">
    <property type="entry name" value="Aminotransferase_I/II_large"/>
</dbReference>
<keyword evidence="3 6" id="KW-0032">Aminotransferase</keyword>
<dbReference type="PRINTS" id="PR00753">
    <property type="entry name" value="ACCSYNTHASE"/>
</dbReference>
<dbReference type="GO" id="GO:0008483">
    <property type="term" value="F:transaminase activity"/>
    <property type="evidence" value="ECO:0007669"/>
    <property type="project" value="UniProtKB-KW"/>
</dbReference>
<organism evidence="8 9">
    <name type="scientific">Lentilactobacillus parabuchneri</name>
    <dbReference type="NCBI Taxonomy" id="152331"/>
    <lineage>
        <taxon>Bacteria</taxon>
        <taxon>Bacillati</taxon>
        <taxon>Bacillota</taxon>
        <taxon>Bacilli</taxon>
        <taxon>Lactobacillales</taxon>
        <taxon>Lactobacillaceae</taxon>
        <taxon>Lentilactobacillus</taxon>
    </lineage>
</organism>
<evidence type="ECO:0000259" key="7">
    <source>
        <dbReference type="Pfam" id="PF00155"/>
    </source>
</evidence>
<proteinExistence type="inferred from homology"/>
<dbReference type="Gene3D" id="3.40.640.10">
    <property type="entry name" value="Type I PLP-dependent aspartate aminotransferase-like (Major domain)"/>
    <property type="match status" value="1"/>
</dbReference>
<dbReference type="PROSITE" id="PS00105">
    <property type="entry name" value="AA_TRANSFER_CLASS_1"/>
    <property type="match status" value="1"/>
</dbReference>
<dbReference type="InterPro" id="IPR004838">
    <property type="entry name" value="NHTrfase_class1_PyrdxlP-BS"/>
</dbReference>
<keyword evidence="4 6" id="KW-0808">Transferase</keyword>
<reference evidence="8 9" key="1">
    <citation type="submission" date="2019-11" db="EMBL/GenBank/DDBJ databases">
        <title>Draft Genome Sequence of Plant Growth-Promoting Rhizosphere-Associated Bacteria.</title>
        <authorList>
            <person name="Vasilyev I.Y."/>
            <person name="Radchenko V."/>
            <person name="Ilnitskaya E.V."/>
        </authorList>
    </citation>
    <scope>NUCLEOTIDE SEQUENCE [LARGE SCALE GENOMIC DNA]</scope>
    <source>
        <strain evidence="8 9">VRA_07sq_f</strain>
    </source>
</reference>
<keyword evidence="5" id="KW-0663">Pyridoxal phosphate</keyword>
<name>A0A844EM80_9LACO</name>
<evidence type="ECO:0000256" key="5">
    <source>
        <dbReference type="ARBA" id="ARBA00022898"/>
    </source>
</evidence>
<dbReference type="CDD" id="cd00609">
    <property type="entry name" value="AAT_like"/>
    <property type="match status" value="1"/>
</dbReference>
<gene>
    <name evidence="8" type="ORF">GKC44_07915</name>
</gene>
<protein>
    <recommendedName>
        <fullName evidence="6">Aminotransferase</fullName>
        <ecNumber evidence="6">2.6.1.-</ecNumber>
    </recommendedName>
</protein>